<dbReference type="GO" id="GO:0004521">
    <property type="term" value="F:RNA endonuclease activity"/>
    <property type="evidence" value="ECO:0007669"/>
    <property type="project" value="TreeGrafter"/>
</dbReference>
<dbReference type="EMBL" id="JH431850">
    <property type="status" value="NOT_ANNOTATED_CDS"/>
    <property type="molecule type" value="Genomic_DNA"/>
</dbReference>
<dbReference type="EnsemblMetazoa" id="SMAR008707-RA">
    <property type="protein sequence ID" value="SMAR008707-PA"/>
    <property type="gene ID" value="SMAR008707"/>
</dbReference>
<dbReference type="Pfam" id="PF11977">
    <property type="entry name" value="RNase_Zc3h12a"/>
    <property type="match status" value="1"/>
</dbReference>
<dbReference type="eggNOG" id="KOG3777">
    <property type="taxonomic scope" value="Eukaryota"/>
</dbReference>
<organism evidence="2 3">
    <name type="scientific">Strigamia maritima</name>
    <name type="common">European centipede</name>
    <name type="synonym">Geophilus maritimus</name>
    <dbReference type="NCBI Taxonomy" id="126957"/>
    <lineage>
        <taxon>Eukaryota</taxon>
        <taxon>Metazoa</taxon>
        <taxon>Ecdysozoa</taxon>
        <taxon>Arthropoda</taxon>
        <taxon>Myriapoda</taxon>
        <taxon>Chilopoda</taxon>
        <taxon>Pleurostigmophora</taxon>
        <taxon>Geophilomorpha</taxon>
        <taxon>Linotaeniidae</taxon>
        <taxon>Strigamia</taxon>
    </lineage>
</organism>
<evidence type="ECO:0000313" key="3">
    <source>
        <dbReference type="Proteomes" id="UP000014500"/>
    </source>
</evidence>
<evidence type="ECO:0000259" key="1">
    <source>
        <dbReference type="Pfam" id="PF11977"/>
    </source>
</evidence>
<dbReference type="STRING" id="126957.T1J510"/>
<dbReference type="CDD" id="cd18719">
    <property type="entry name" value="PIN_Zc3h12a-N4BP1-like"/>
    <property type="match status" value="1"/>
</dbReference>
<dbReference type="InterPro" id="IPR021869">
    <property type="entry name" value="RNase_Zc3h12_NYN"/>
</dbReference>
<dbReference type="FunFam" id="3.40.50.11980:FF:000001">
    <property type="entry name" value="ZC3H12A isoform 1"/>
    <property type="match status" value="1"/>
</dbReference>
<proteinExistence type="predicted"/>
<dbReference type="InterPro" id="IPR051101">
    <property type="entry name" value="ZC3H12/N4BP1_RNase_Reg"/>
</dbReference>
<dbReference type="HOGENOM" id="CLU_453693_0_0_1"/>
<accession>T1J510</accession>
<name>T1J510_STRMM</name>
<dbReference type="PANTHER" id="PTHR12876">
    <property type="entry name" value="N4BP1-RELATED"/>
    <property type="match status" value="1"/>
</dbReference>
<dbReference type="PANTHER" id="PTHR12876:SF35">
    <property type="entry name" value="LD08718P-RELATED"/>
    <property type="match status" value="1"/>
</dbReference>
<feature type="domain" description="RNase NYN" evidence="1">
    <location>
        <begin position="441"/>
        <end position="594"/>
    </location>
</feature>
<dbReference type="AlphaFoldDB" id="T1J510"/>
<dbReference type="Proteomes" id="UP000014500">
    <property type="component" value="Unassembled WGS sequence"/>
</dbReference>
<keyword evidence="3" id="KW-1185">Reference proteome</keyword>
<reference evidence="2" key="2">
    <citation type="submission" date="2015-02" db="UniProtKB">
        <authorList>
            <consortium name="EnsemblMetazoa"/>
        </authorList>
    </citation>
    <scope>IDENTIFICATION</scope>
</reference>
<protein>
    <recommendedName>
        <fullName evidence="1">RNase NYN domain-containing protein</fullName>
    </recommendedName>
</protein>
<dbReference type="GO" id="GO:0003729">
    <property type="term" value="F:mRNA binding"/>
    <property type="evidence" value="ECO:0007669"/>
    <property type="project" value="TreeGrafter"/>
</dbReference>
<dbReference type="GO" id="GO:0036464">
    <property type="term" value="C:cytoplasmic ribonucleoprotein granule"/>
    <property type="evidence" value="ECO:0007669"/>
    <property type="project" value="TreeGrafter"/>
</dbReference>
<evidence type="ECO:0000313" key="2">
    <source>
        <dbReference type="EnsemblMetazoa" id="SMAR008707-PA"/>
    </source>
</evidence>
<sequence>MNYSCDDSIVILDDVEVVQDLTSSWMNRRAALCRRKVKQNLPSKSNTNGGEIQSVASNNETPILVLGNKRKRGSDCDIRGFTIPVIEILSDDEHTNDAKAVTKNLETRSNVSHLNKRLCENFMSTDEFKRMKSKKKMKMKNRKKSSHTSSNSIAVCTNSFSFKQNSTSKVSNSTKVSEVDTDNKKDGFKRGQQLNQTASCSTATCEVSDTNKNSFKFIQPSNQIVSSSTATTKISDTNQKKSSFKFILPSNQIASSSTATTKISDTNQNKSSFKFKQPSIQIVGSSTATTKISDTNQKKRSKKSSLKFIQLTNQIVTSSTAITKNSGTNQNNDISKFVQPPNQIASSSNATTDWEIVCSLPLPHPQLSLPLPPHLQPSLLNNLPNTDSANFRFPILCNPSIQPNFRPTPTNTSQLQLNFSARNYSQTNNIFANQYRPRANLRPIAIDGSNVAFSHGNNKLFSCKGIQLCIDYFLKRGHSTVKAFVPQFRRNASNRENVGTEILERLSKGQQYVVFTPTRTVRNKLIYPYDDRFILDYACQTGAIVVSNDNFRDLLNEKIDFRITVENRLLMYTFVDDCFLVPEDPMGKGGPVLDHNEINDMI</sequence>
<dbReference type="Gene3D" id="3.40.50.11980">
    <property type="match status" value="1"/>
</dbReference>
<reference evidence="3" key="1">
    <citation type="submission" date="2011-05" db="EMBL/GenBank/DDBJ databases">
        <authorList>
            <person name="Richards S.R."/>
            <person name="Qu J."/>
            <person name="Jiang H."/>
            <person name="Jhangiani S.N."/>
            <person name="Agravi P."/>
            <person name="Goodspeed R."/>
            <person name="Gross S."/>
            <person name="Mandapat C."/>
            <person name="Jackson L."/>
            <person name="Mathew T."/>
            <person name="Pu L."/>
            <person name="Thornton R."/>
            <person name="Saada N."/>
            <person name="Wilczek-Boney K.B."/>
            <person name="Lee S."/>
            <person name="Kovar C."/>
            <person name="Wu Y."/>
            <person name="Scherer S.E."/>
            <person name="Worley K.C."/>
            <person name="Muzny D.M."/>
            <person name="Gibbs R."/>
        </authorList>
    </citation>
    <scope>NUCLEOTIDE SEQUENCE</scope>
    <source>
        <strain evidence="3">Brora</strain>
    </source>
</reference>
<dbReference type="GO" id="GO:0005634">
    <property type="term" value="C:nucleus"/>
    <property type="evidence" value="ECO:0007669"/>
    <property type="project" value="TreeGrafter"/>
</dbReference>